<name>A0ABY9WKR4_9BACT</name>
<keyword evidence="2" id="KW-1185">Reference proteome</keyword>
<reference evidence="1 2" key="1">
    <citation type="submission" date="2019-08" db="EMBL/GenBank/DDBJ databases">
        <title>Archangium and Cystobacter genomes.</title>
        <authorList>
            <person name="Chen I.-C.K."/>
            <person name="Wielgoss S."/>
        </authorList>
    </citation>
    <scope>NUCLEOTIDE SEQUENCE [LARGE SCALE GENOMIC DNA]</scope>
    <source>
        <strain evidence="1 2">Cbm 6</strain>
    </source>
</reference>
<evidence type="ECO:0008006" key="3">
    <source>
        <dbReference type="Google" id="ProtNLM"/>
    </source>
</evidence>
<dbReference type="RefSeq" id="WP_395817052.1">
    <property type="nucleotide sequence ID" value="NZ_CP043494.1"/>
</dbReference>
<accession>A0ABY9WKR4</accession>
<gene>
    <name evidence="1" type="ORF">F0U60_09845</name>
</gene>
<organism evidence="1 2">
    <name type="scientific">Archangium minus</name>
    <dbReference type="NCBI Taxonomy" id="83450"/>
    <lineage>
        <taxon>Bacteria</taxon>
        <taxon>Pseudomonadati</taxon>
        <taxon>Myxococcota</taxon>
        <taxon>Myxococcia</taxon>
        <taxon>Myxococcales</taxon>
        <taxon>Cystobacterineae</taxon>
        <taxon>Archangiaceae</taxon>
        <taxon>Archangium</taxon>
    </lineage>
</organism>
<proteinExistence type="predicted"/>
<dbReference type="EMBL" id="CP043494">
    <property type="protein sequence ID" value="WNG44379.1"/>
    <property type="molecule type" value="Genomic_DNA"/>
</dbReference>
<protein>
    <recommendedName>
        <fullName evidence="3">BLUF domain-containing protein</fullName>
    </recommendedName>
</protein>
<evidence type="ECO:0000313" key="2">
    <source>
        <dbReference type="Proteomes" id="UP001611383"/>
    </source>
</evidence>
<sequence>MTRAALGNLKAPSLATCLVLLKHPEHGDEFNGKALCDQIRQLVKNQQGTFCFFHDGTGMVNARIGYANAFKELDRELAGRMTEVVCAVPAPIPRMMIYTVATMAQKPWTIFRTRVEADLHMRMRGYLAADYGQPFEGALKLLVLGRS</sequence>
<dbReference type="Proteomes" id="UP001611383">
    <property type="component" value="Chromosome"/>
</dbReference>
<evidence type="ECO:0000313" key="1">
    <source>
        <dbReference type="EMBL" id="WNG44379.1"/>
    </source>
</evidence>